<feature type="chain" id="PRO_5040397213" evidence="1">
    <location>
        <begin position="18"/>
        <end position="134"/>
    </location>
</feature>
<keyword evidence="1" id="KW-0732">Signal</keyword>
<proteinExistence type="predicted"/>
<keyword evidence="3" id="KW-1185">Reference proteome</keyword>
<dbReference type="EMBL" id="NBSK02000005">
    <property type="protein sequence ID" value="KAJ0208382.1"/>
    <property type="molecule type" value="Genomic_DNA"/>
</dbReference>
<reference evidence="2 3" key="1">
    <citation type="journal article" date="2017" name="Nat. Commun.">
        <title>Genome assembly with in vitro proximity ligation data and whole-genome triplication in lettuce.</title>
        <authorList>
            <person name="Reyes-Chin-Wo S."/>
            <person name="Wang Z."/>
            <person name="Yang X."/>
            <person name="Kozik A."/>
            <person name="Arikit S."/>
            <person name="Song C."/>
            <person name="Xia L."/>
            <person name="Froenicke L."/>
            <person name="Lavelle D.O."/>
            <person name="Truco M.J."/>
            <person name="Xia R."/>
            <person name="Zhu S."/>
            <person name="Xu C."/>
            <person name="Xu H."/>
            <person name="Xu X."/>
            <person name="Cox K."/>
            <person name="Korf I."/>
            <person name="Meyers B.C."/>
            <person name="Michelmore R.W."/>
        </authorList>
    </citation>
    <scope>NUCLEOTIDE SEQUENCE [LARGE SCALE GENOMIC DNA]</scope>
    <source>
        <strain evidence="3">cv. Salinas</strain>
        <tissue evidence="2">Seedlings</tissue>
    </source>
</reference>
<feature type="signal peptide" evidence="1">
    <location>
        <begin position="1"/>
        <end position="17"/>
    </location>
</feature>
<sequence>MMMPKVIQRGLLAPFLALNVCFKLHLKELNKKLDSVLENSNAFSSTKWETLLTTHRATVEMLTLTNAHVIEGFQTSLQVKKEALSVLRFGIQKGNVDPHTSFSERILRLQNDLATENKIMDALVEQTQKTKVLQ</sequence>
<dbReference type="Proteomes" id="UP000235145">
    <property type="component" value="Unassembled WGS sequence"/>
</dbReference>
<gene>
    <name evidence="2" type="ORF">LSAT_V11C500272790</name>
</gene>
<comment type="caution">
    <text evidence="2">The sequence shown here is derived from an EMBL/GenBank/DDBJ whole genome shotgun (WGS) entry which is preliminary data.</text>
</comment>
<evidence type="ECO:0000313" key="3">
    <source>
        <dbReference type="Proteomes" id="UP000235145"/>
    </source>
</evidence>
<evidence type="ECO:0000256" key="1">
    <source>
        <dbReference type="SAM" id="SignalP"/>
    </source>
</evidence>
<dbReference type="AlphaFoldDB" id="A0A9R1XHT3"/>
<organism evidence="2 3">
    <name type="scientific">Lactuca sativa</name>
    <name type="common">Garden lettuce</name>
    <dbReference type="NCBI Taxonomy" id="4236"/>
    <lineage>
        <taxon>Eukaryota</taxon>
        <taxon>Viridiplantae</taxon>
        <taxon>Streptophyta</taxon>
        <taxon>Embryophyta</taxon>
        <taxon>Tracheophyta</taxon>
        <taxon>Spermatophyta</taxon>
        <taxon>Magnoliopsida</taxon>
        <taxon>eudicotyledons</taxon>
        <taxon>Gunneridae</taxon>
        <taxon>Pentapetalae</taxon>
        <taxon>asterids</taxon>
        <taxon>campanulids</taxon>
        <taxon>Asterales</taxon>
        <taxon>Asteraceae</taxon>
        <taxon>Cichorioideae</taxon>
        <taxon>Cichorieae</taxon>
        <taxon>Lactucinae</taxon>
        <taxon>Lactuca</taxon>
    </lineage>
</organism>
<evidence type="ECO:0000313" key="2">
    <source>
        <dbReference type="EMBL" id="KAJ0208382.1"/>
    </source>
</evidence>
<protein>
    <submittedName>
        <fullName evidence="2">Uncharacterized protein</fullName>
    </submittedName>
</protein>
<accession>A0A9R1XHT3</accession>
<name>A0A9R1XHT3_LACSA</name>